<dbReference type="SUPFAM" id="SSF89895">
    <property type="entry name" value="FYSH domain"/>
    <property type="match status" value="1"/>
</dbReference>
<feature type="domain" description="Ribosome maturation protein SDO1/SBDS N-terminal" evidence="2">
    <location>
        <begin position="8"/>
        <end position="98"/>
    </location>
</feature>
<dbReference type="HOGENOM" id="CLU_137480_1_0_1"/>
<dbReference type="PANTHER" id="PTHR10927">
    <property type="entry name" value="RIBOSOME MATURATION PROTEIN SBDS"/>
    <property type="match status" value="1"/>
</dbReference>
<dbReference type="Gene3D" id="3.30.1250.10">
    <property type="entry name" value="Ribosome maturation protein SBDS, N-terminal domain"/>
    <property type="match status" value="1"/>
</dbReference>
<dbReference type="InterPro" id="IPR036786">
    <property type="entry name" value="Ribosome_mat_SBDS_N_sf"/>
</dbReference>
<dbReference type="GeneID" id="18762112"/>
<dbReference type="InterPro" id="IPR019783">
    <property type="entry name" value="SDO1/SBDS_N"/>
</dbReference>
<evidence type="ECO:0000313" key="4">
    <source>
        <dbReference type="Proteomes" id="UP000006753"/>
    </source>
</evidence>
<gene>
    <name evidence="3" type="ORF">MBM_06177</name>
</gene>
<dbReference type="AlphaFoldDB" id="K1XSQ4"/>
<sequence>MARGEAQQTKIHYKGKTEDFVIFVDDAKVVENYKTDKTIPLAQVVSSFKVFITHKHGKQGPLDSASKQILDTEFGTDKEEEVIKLIIEQGTLQETEGPDRSAPKNDSMGSRAGH</sequence>
<dbReference type="InParanoid" id="K1XSQ4"/>
<dbReference type="KEGG" id="mbe:MBM_06177"/>
<protein>
    <submittedName>
        <fullName evidence="3">Shwachman-Bodian-Diamond syndrome protein</fullName>
    </submittedName>
</protein>
<reference evidence="3 4" key="1">
    <citation type="journal article" date="2012" name="BMC Genomics">
        <title>Sequencing the genome of Marssonina brunnea reveals fungus-poplar co-evolution.</title>
        <authorList>
            <person name="Zhu S."/>
            <person name="Cao Y.-Z."/>
            <person name="Jiang C."/>
            <person name="Tan B.-Y."/>
            <person name="Wang Z."/>
            <person name="Feng S."/>
            <person name="Zhang L."/>
            <person name="Su X.-H."/>
            <person name="Brejova B."/>
            <person name="Vinar T."/>
            <person name="Xu M."/>
            <person name="Wang M.-X."/>
            <person name="Zhang S.-G."/>
            <person name="Huang M.-R."/>
            <person name="Wu R."/>
            <person name="Zhou Y."/>
        </authorList>
    </citation>
    <scope>NUCLEOTIDE SEQUENCE [LARGE SCALE GENOMIC DNA]</scope>
    <source>
        <strain evidence="3 4">MB_m1</strain>
    </source>
</reference>
<evidence type="ECO:0000313" key="3">
    <source>
        <dbReference type="EMBL" id="EKD15549.1"/>
    </source>
</evidence>
<dbReference type="STRING" id="1072389.K1XSQ4"/>
<evidence type="ECO:0000259" key="2">
    <source>
        <dbReference type="Pfam" id="PF01172"/>
    </source>
</evidence>
<dbReference type="OrthoDB" id="2567806at2759"/>
<dbReference type="PANTHER" id="PTHR10927:SF2">
    <property type="entry name" value="RESTRICTION OF TELOMERE CAPPING PROTEIN 3"/>
    <property type="match status" value="1"/>
</dbReference>
<organism evidence="3 4">
    <name type="scientific">Marssonina brunnea f. sp. multigermtubi (strain MB_m1)</name>
    <name type="common">Marssonina leaf spot fungus</name>
    <dbReference type="NCBI Taxonomy" id="1072389"/>
    <lineage>
        <taxon>Eukaryota</taxon>
        <taxon>Fungi</taxon>
        <taxon>Dikarya</taxon>
        <taxon>Ascomycota</taxon>
        <taxon>Pezizomycotina</taxon>
        <taxon>Leotiomycetes</taxon>
        <taxon>Helotiales</taxon>
        <taxon>Drepanopezizaceae</taxon>
        <taxon>Drepanopeziza</taxon>
    </lineage>
</organism>
<dbReference type="EMBL" id="JH921441">
    <property type="protein sequence ID" value="EKD15549.1"/>
    <property type="molecule type" value="Genomic_DNA"/>
</dbReference>
<name>K1XSQ4_MARBU</name>
<dbReference type="InterPro" id="IPR039100">
    <property type="entry name" value="Sdo1/SBDS-like"/>
</dbReference>
<proteinExistence type="predicted"/>
<feature type="region of interest" description="Disordered" evidence="1">
    <location>
        <begin position="89"/>
        <end position="114"/>
    </location>
</feature>
<evidence type="ECO:0000256" key="1">
    <source>
        <dbReference type="SAM" id="MobiDB-lite"/>
    </source>
</evidence>
<dbReference type="Pfam" id="PF01172">
    <property type="entry name" value="SBDS_N"/>
    <property type="match status" value="1"/>
</dbReference>
<dbReference type="eggNOG" id="ENOG502S9SB">
    <property type="taxonomic scope" value="Eukaryota"/>
</dbReference>
<dbReference type="RefSeq" id="XP_007294066.1">
    <property type="nucleotide sequence ID" value="XM_007294004.1"/>
</dbReference>
<keyword evidence="4" id="KW-1185">Reference proteome</keyword>
<dbReference type="OMA" id="HYKGKDD"/>
<accession>K1XSQ4</accession>
<dbReference type="Proteomes" id="UP000006753">
    <property type="component" value="Unassembled WGS sequence"/>
</dbReference>